<reference evidence="8 9" key="1">
    <citation type="submission" date="2014-09" db="EMBL/GenBank/DDBJ databases">
        <authorList>
            <person name="Chan K.-G."/>
        </authorList>
    </citation>
    <scope>NUCLEOTIDE SEQUENCE [LARGE SCALE GENOMIC DNA]</scope>
    <source>
        <strain evidence="8 9">ND07</strain>
    </source>
</reference>
<dbReference type="OrthoDB" id="9800909at2"/>
<dbReference type="RefSeq" id="WP_038412776.1">
    <property type="nucleotide sequence ID" value="NZ_CP009455.1"/>
</dbReference>
<dbReference type="Gene3D" id="1.10.3330.10">
    <property type="entry name" value="Oxo-4-hydroxy-4-carboxy-5-ureidoimidazoline decarboxylase"/>
    <property type="match status" value="1"/>
</dbReference>
<dbReference type="GO" id="GO:0000255">
    <property type="term" value="P:allantoin metabolic process"/>
    <property type="evidence" value="ECO:0007669"/>
    <property type="project" value="InterPro"/>
</dbReference>
<feature type="domain" description="Oxo-4-hydroxy-4-carboxy-5-ureidoimidazoline decarboxylase" evidence="7">
    <location>
        <begin position="11"/>
        <end position="168"/>
    </location>
</feature>
<evidence type="ECO:0000256" key="5">
    <source>
        <dbReference type="ARBA" id="ARBA00022793"/>
    </source>
</evidence>
<evidence type="ECO:0000313" key="8">
    <source>
        <dbReference type="EMBL" id="AIR90160.1"/>
    </source>
</evidence>
<keyword evidence="9" id="KW-1185">Reference proteome</keyword>
<dbReference type="STRING" id="157783.LK03_13020"/>
<dbReference type="SUPFAM" id="SSF158694">
    <property type="entry name" value="UraD-Like"/>
    <property type="match status" value="1"/>
</dbReference>
<name>A0A089WLL9_9PSED</name>
<dbReference type="Proteomes" id="UP000029493">
    <property type="component" value="Chromosome"/>
</dbReference>
<organism evidence="8 9">
    <name type="scientific">Pseudomonas cremoricolorata</name>
    <dbReference type="NCBI Taxonomy" id="157783"/>
    <lineage>
        <taxon>Bacteria</taxon>
        <taxon>Pseudomonadati</taxon>
        <taxon>Pseudomonadota</taxon>
        <taxon>Gammaproteobacteria</taxon>
        <taxon>Pseudomonadales</taxon>
        <taxon>Pseudomonadaceae</taxon>
        <taxon>Pseudomonas</taxon>
    </lineage>
</organism>
<dbReference type="InterPro" id="IPR018020">
    <property type="entry name" value="OHCU_decarboxylase"/>
</dbReference>
<dbReference type="GO" id="GO:0006144">
    <property type="term" value="P:purine nucleobase metabolic process"/>
    <property type="evidence" value="ECO:0007669"/>
    <property type="project" value="UniProtKB-KW"/>
</dbReference>
<dbReference type="UniPathway" id="UPA00394">
    <property type="reaction ID" value="UER00652"/>
</dbReference>
<keyword evidence="5" id="KW-0210">Decarboxylase</keyword>
<evidence type="ECO:0000256" key="2">
    <source>
        <dbReference type="ARBA" id="ARBA00004754"/>
    </source>
</evidence>
<dbReference type="GO" id="GO:0051997">
    <property type="term" value="F:2-oxo-4-hydroxy-4-carboxy-5-ureidoimidazoline decarboxylase activity"/>
    <property type="evidence" value="ECO:0007669"/>
    <property type="project" value="UniProtKB-EC"/>
</dbReference>
<dbReference type="Pfam" id="PF09349">
    <property type="entry name" value="OHCU_decarbox"/>
    <property type="match status" value="1"/>
</dbReference>
<evidence type="ECO:0000256" key="3">
    <source>
        <dbReference type="ARBA" id="ARBA00012257"/>
    </source>
</evidence>
<protein>
    <recommendedName>
        <fullName evidence="3">2-oxo-4-hydroxy-4-carboxy-5-ureidoimidazoline decarboxylase</fullName>
        <ecNumber evidence="3">4.1.1.97</ecNumber>
    </recommendedName>
</protein>
<comment type="catalytic activity">
    <reaction evidence="1">
        <text>5-hydroxy-2-oxo-4-ureido-2,5-dihydro-1H-imidazole-5-carboxylate + H(+) = (S)-allantoin + CO2</text>
        <dbReference type="Rhea" id="RHEA:26301"/>
        <dbReference type="ChEBI" id="CHEBI:15378"/>
        <dbReference type="ChEBI" id="CHEBI:15678"/>
        <dbReference type="ChEBI" id="CHEBI:16526"/>
        <dbReference type="ChEBI" id="CHEBI:58639"/>
        <dbReference type="EC" id="4.1.1.97"/>
    </reaction>
</comment>
<gene>
    <name evidence="8" type="ORF">LK03_13020</name>
</gene>
<dbReference type="EMBL" id="CP009455">
    <property type="protein sequence ID" value="AIR90160.1"/>
    <property type="molecule type" value="Genomic_DNA"/>
</dbReference>
<dbReference type="InterPro" id="IPR017580">
    <property type="entry name" value="OHCU_decarboxylase-1"/>
</dbReference>
<dbReference type="NCBIfam" id="TIGR03164">
    <property type="entry name" value="UHCUDC"/>
    <property type="match status" value="1"/>
</dbReference>
<proteinExistence type="predicted"/>
<evidence type="ECO:0000256" key="1">
    <source>
        <dbReference type="ARBA" id="ARBA00001163"/>
    </source>
</evidence>
<evidence type="ECO:0000256" key="4">
    <source>
        <dbReference type="ARBA" id="ARBA00022631"/>
    </source>
</evidence>
<dbReference type="KEGG" id="psw:LK03_13020"/>
<dbReference type="PANTHER" id="PTHR43466">
    <property type="entry name" value="2-OXO-4-HYDROXY-4-CARBOXY-5-UREIDOIMIDAZOLINE DECARBOXYLASE-RELATED"/>
    <property type="match status" value="1"/>
</dbReference>
<dbReference type="GO" id="GO:0019628">
    <property type="term" value="P:urate catabolic process"/>
    <property type="evidence" value="ECO:0007669"/>
    <property type="project" value="UniProtKB-UniPathway"/>
</dbReference>
<keyword evidence="6" id="KW-0456">Lyase</keyword>
<evidence type="ECO:0000313" key="9">
    <source>
        <dbReference type="Proteomes" id="UP000029493"/>
    </source>
</evidence>
<dbReference type="eggNOG" id="COG3195">
    <property type="taxonomic scope" value="Bacteria"/>
</dbReference>
<keyword evidence="4" id="KW-0659">Purine metabolism</keyword>
<comment type="pathway">
    <text evidence="2">Purine metabolism; urate degradation; (S)-allantoin from urate: step 3/3.</text>
</comment>
<dbReference type="PANTHER" id="PTHR43466:SF1">
    <property type="entry name" value="2-OXO-4-HYDROXY-4-CARBOXY-5-UREIDOIMIDAZOLINE DECARBOXYLASE-RELATED"/>
    <property type="match status" value="1"/>
</dbReference>
<accession>A0A089WLL9</accession>
<dbReference type="EC" id="4.1.1.97" evidence="3"/>
<sequence>MTAFRTLTPSSLDRDAFIAAFADIYEHSPWVAQRVFDQGPSSELDQVEGLHQRMSAVLQAASHAEQLALINAHPDLAGKAAVRGELTESSTAEQAGAGIHQCTPEEFARFTALNHAYKARFAFPFIMAVRGSDRQQILAAFETRLHNDADSEFREALKQIDRIALLRLSQL</sequence>
<dbReference type="InterPro" id="IPR036778">
    <property type="entry name" value="OHCU_decarboxylase_sf"/>
</dbReference>
<evidence type="ECO:0000259" key="7">
    <source>
        <dbReference type="Pfam" id="PF09349"/>
    </source>
</evidence>
<evidence type="ECO:0000256" key="6">
    <source>
        <dbReference type="ARBA" id="ARBA00023239"/>
    </source>
</evidence>
<dbReference type="AlphaFoldDB" id="A0A089WLL9"/>